<organism evidence="2 3">
    <name type="scientific">Flavobacterium crocinum</name>
    <dbReference type="NCBI Taxonomy" id="2183896"/>
    <lineage>
        <taxon>Bacteria</taxon>
        <taxon>Pseudomonadati</taxon>
        <taxon>Bacteroidota</taxon>
        <taxon>Flavobacteriia</taxon>
        <taxon>Flavobacteriales</taxon>
        <taxon>Flavobacteriaceae</taxon>
        <taxon>Flavobacterium</taxon>
    </lineage>
</organism>
<reference evidence="2 3" key="1">
    <citation type="submission" date="2018-05" db="EMBL/GenBank/DDBJ databases">
        <title>Genome sequencing of Flavobacterium sp. HYN0056.</title>
        <authorList>
            <person name="Yi H."/>
            <person name="Baek C."/>
        </authorList>
    </citation>
    <scope>NUCLEOTIDE SEQUENCE [LARGE SCALE GENOMIC DNA]</scope>
    <source>
        <strain evidence="2 3">HYN0056</strain>
    </source>
</reference>
<dbReference type="Proteomes" id="UP000245250">
    <property type="component" value="Chromosome"/>
</dbReference>
<evidence type="ECO:0000256" key="1">
    <source>
        <dbReference type="SAM" id="Phobius"/>
    </source>
</evidence>
<keyword evidence="1" id="KW-1133">Transmembrane helix</keyword>
<protein>
    <submittedName>
        <fullName evidence="2">Uncharacterized protein</fullName>
    </submittedName>
</protein>
<evidence type="ECO:0000313" key="2">
    <source>
        <dbReference type="EMBL" id="AWK04254.1"/>
    </source>
</evidence>
<name>A0A2S1YJJ7_9FLAO</name>
<dbReference type="EMBL" id="CP029255">
    <property type="protein sequence ID" value="AWK04254.1"/>
    <property type="molecule type" value="Genomic_DNA"/>
</dbReference>
<feature type="transmembrane region" description="Helical" evidence="1">
    <location>
        <begin position="68"/>
        <end position="88"/>
    </location>
</feature>
<keyword evidence="3" id="KW-1185">Reference proteome</keyword>
<proteinExistence type="predicted"/>
<dbReference type="KEGG" id="fcr:HYN56_08400"/>
<keyword evidence="1" id="KW-0812">Transmembrane</keyword>
<accession>A0A2S1YJJ7</accession>
<gene>
    <name evidence="2" type="ORF">HYN56_08400</name>
</gene>
<keyword evidence="1" id="KW-0472">Membrane</keyword>
<dbReference type="AlphaFoldDB" id="A0A2S1YJJ7"/>
<evidence type="ECO:0000313" key="3">
    <source>
        <dbReference type="Proteomes" id="UP000245250"/>
    </source>
</evidence>
<feature type="transmembrane region" description="Helical" evidence="1">
    <location>
        <begin position="94"/>
        <end position="114"/>
    </location>
</feature>
<sequence length="128" mass="15119">MKSDEIIKVLESYNYKCILNNNIIKVKLDFSQNVIIDLSNHNKTIIRDELVNWNFLSGSFKMSLKNSILFNFIAIIFLGFLCQSLDILDYSFNFTNLFLTYIAWVLIFTTFYLIKLESFKSQFIKLTK</sequence>